<organism evidence="1 2">
    <name type="scientific">Agathobaculum faecis</name>
    <dbReference type="NCBI Taxonomy" id="2763013"/>
    <lineage>
        <taxon>Bacteria</taxon>
        <taxon>Bacillati</taxon>
        <taxon>Bacillota</taxon>
        <taxon>Clostridia</taxon>
        <taxon>Eubacteriales</taxon>
        <taxon>Butyricicoccaceae</taxon>
        <taxon>Agathobaculum</taxon>
    </lineage>
</organism>
<proteinExistence type="predicted"/>
<evidence type="ECO:0000313" key="1">
    <source>
        <dbReference type="EMBL" id="MBC5725919.1"/>
    </source>
</evidence>
<dbReference type="EMBL" id="JACOPL010000009">
    <property type="protein sequence ID" value="MBC5725919.1"/>
    <property type="molecule type" value="Genomic_DNA"/>
</dbReference>
<dbReference type="RefSeq" id="WP_107631992.1">
    <property type="nucleotide sequence ID" value="NZ_JACOPL010000009.1"/>
</dbReference>
<gene>
    <name evidence="1" type="ORF">H8S45_10680</name>
</gene>
<keyword evidence="2" id="KW-1185">Reference proteome</keyword>
<protein>
    <submittedName>
        <fullName evidence="1">Uncharacterized protein</fullName>
    </submittedName>
</protein>
<name>A0A923LVH1_9FIRM</name>
<comment type="caution">
    <text evidence="1">The sequence shown here is derived from an EMBL/GenBank/DDBJ whole genome shotgun (WGS) entry which is preliminary data.</text>
</comment>
<dbReference type="Proteomes" id="UP000606499">
    <property type="component" value="Unassembled WGS sequence"/>
</dbReference>
<dbReference type="AlphaFoldDB" id="A0A923LVH1"/>
<evidence type="ECO:0000313" key="2">
    <source>
        <dbReference type="Proteomes" id="UP000606499"/>
    </source>
</evidence>
<sequence length="99" mass="11009">MKITDYLPTGKENAIPSKTLAEILGFDTVRELQKAIERERQAGAVILSTCTEGGGYFLPANETEIREFIRTLSNRAKNTRRSMESALDALDGMTGQMRL</sequence>
<reference evidence="1" key="1">
    <citation type="submission" date="2020-08" db="EMBL/GenBank/DDBJ databases">
        <title>Genome public.</title>
        <authorList>
            <person name="Liu C."/>
            <person name="Sun Q."/>
        </authorList>
    </citation>
    <scope>NUCLEOTIDE SEQUENCE</scope>
    <source>
        <strain evidence="1">NSJ-28</strain>
    </source>
</reference>
<accession>A0A923LVH1</accession>